<feature type="region of interest" description="Disordered" evidence="3">
    <location>
        <begin position="374"/>
        <end position="397"/>
    </location>
</feature>
<sequence>MDRNSPDAVLETSSPQITVVRTNSSVFQSLVDHSLLDKAIASLSDAWEGIMILRIKTLHLPMSKTGPITATVRFEQNIYYLQLIPQNCIQHTFIQYCVPHEESDQVTSQTDQQPYQSPAFTPSSSLYSVQPDSNSIIVKNPKALYRPPPDLDTLSHPEHVVKDDGSVECYLWLKKASLAHSMVVSVFHRVDGKPDTNAPKETSRTTKSKPSSPEPGQIKHDRTDEVPKNSDITQYASISDPSNDKQTQKKQKSKRRVKEQYIGSVTLSINDLLTKRDAADKPFTVKGLLIENTFLMDRDLSLGVYHHRYSHTDFAIPFINPIPATPSRRKDKNAVAASPTLGGSTPGTSSRPQFAPLLPSTPIIASTSPIPSLLSHLPNDEPASEPQPSDEVNPVDPPAPPIFDAHFVPSAKDLETIRNRDQKMTLVKGTVTLEMQFVSVQTFVESLYTKLLVFFDLDHDGYLNPFEFSIFLASVCPTIIDIHSLSPPNLRPDSSPSSFVPYPPYFEQGNPDPNTHLASIQSLVAVLLTLNPRELFERSPISGLHLLPQTTPLTVLFSTLMHELVVSPQLQSDPLFEIQAFLGNPASILQYSVEDTLENPTCCFLPLGAGSSRELIEEEQTRRSGPKNGVAPTAPAPPQPGPATNVSTPSKLRKTQPEQTKQKTGNEEQSPKTSSSPQPKSSVRHISRAGKLMFGTTPTLAPVFTAASPPLYPVQSPIPPFDAPLSRTPFLQSSPDPIIFSTPTPDPIKPMVEELERTTVIDSIDYNEHTAEQHIKGTLSLLSRFQKMMGGDDLYLDKDEDGDEDGEDSDDRNEPNANHLDPNVGLFKLLHPDDEEELKFEEDLAGQPIANPTGTHTESTSTKKLASLTVPPLWDYNLSIKNMRAYRHRYSKARNRVNELLDSRCLRVVDRETGLVVKEHLPSSLIAAFQVSYCTEWGRRMIQSAPLKKFFEKSTKSMGKKKASKESTKEIYPFINQYGIDISEMEKPPEAFSNFDDFFSRRLLPAARPIAGRDDPTVIVSPADCRLVVFETVDQAKQLWIKGEQFTLGTLLGGIEELIRLFGIERVDPNQRSKQEQKQEKRRQKEAKQQLKLASRAAKTEERQQKKQTKEVTKHFEKRKRELDKELSAILCSESAQADVGELIFQKTMLKLFDQNSIVKVSGKVRRLSLEKLSNCIVSDLLAGKVCLLCSACCVDHPLETPVDVPLNTEIPPHLAELKCPLCLNPWLSDSERLSSALHRIRRVNLPKGESPEVRDDKVVHEPEEHHVIQTTAEPEAATPLVESDIPDTPPNANVASPAEALEIEPKAPSSSIAPEQASLSQPADVEPREANPTIPSQQEVPTASATDPPTATDPSNVFYSTNPSIRAAIALSRLAPQDYHRVHSPLDCDVIGIHHIPGEYYTVNPIAVRQNVNVFTDNNRLLFHLRHELTDFVLVMVGACFVGCCKSVVSVGQHVAKGDEIGIFLHGGSTVLVIVPTNEDQGLSVTFDDDLMNATNHKIETLVRMGTHIGTMHLSRQ</sequence>
<comment type="caution">
    <text evidence="4">The sequence shown here is derived from an EMBL/GenBank/DDBJ whole genome shotgun (WGS) entry which is preliminary data.</text>
</comment>
<feature type="compositionally biased region" description="Basic and acidic residues" evidence="3">
    <location>
        <begin position="1250"/>
        <end position="1268"/>
    </location>
</feature>
<reference evidence="4 5" key="1">
    <citation type="journal article" date="2022" name="bioRxiv">
        <title>Genomics of Preaxostyla Flagellates Illuminates Evolutionary Transitions and the Path Towards Mitochondrial Loss.</title>
        <authorList>
            <person name="Novak L.V.F."/>
            <person name="Treitli S.C."/>
            <person name="Pyrih J."/>
            <person name="Halakuc P."/>
            <person name="Pipaliya S.V."/>
            <person name="Vacek V."/>
            <person name="Brzon O."/>
            <person name="Soukal P."/>
            <person name="Eme L."/>
            <person name="Dacks J.B."/>
            <person name="Karnkowska A."/>
            <person name="Elias M."/>
            <person name="Hampl V."/>
        </authorList>
    </citation>
    <scope>NUCLEOTIDE SEQUENCE [LARGE SCALE GENOMIC DNA]</scope>
    <source>
        <strain evidence="4">NAU3</strain>
        <tissue evidence="4">Gut</tissue>
    </source>
</reference>
<feature type="compositionally biased region" description="Basic and acidic residues" evidence="3">
    <location>
        <begin position="660"/>
        <end position="670"/>
    </location>
</feature>
<gene>
    <name evidence="4" type="ORF">BLNAU_3565</name>
</gene>
<feature type="compositionally biased region" description="Acidic residues" evidence="3">
    <location>
        <begin position="798"/>
        <end position="811"/>
    </location>
</feature>
<evidence type="ECO:0000256" key="2">
    <source>
        <dbReference type="ARBA" id="ARBA00023239"/>
    </source>
</evidence>
<feature type="compositionally biased region" description="Polar residues" evidence="3">
    <location>
        <begin position="341"/>
        <end position="352"/>
    </location>
</feature>
<feature type="compositionally biased region" description="Low complexity" evidence="3">
    <location>
        <begin position="1342"/>
        <end position="1356"/>
    </location>
</feature>
<feature type="region of interest" description="Disordered" evidence="3">
    <location>
        <begin position="191"/>
        <end position="257"/>
    </location>
</feature>
<proteinExistence type="predicted"/>
<feature type="compositionally biased region" description="Basic and acidic residues" evidence="3">
    <location>
        <begin position="217"/>
        <end position="228"/>
    </location>
</feature>
<dbReference type="EC" id="4.1.1.65" evidence="4"/>
<feature type="region of interest" description="Disordered" evidence="3">
    <location>
        <begin position="105"/>
        <end position="124"/>
    </location>
</feature>
<feature type="region of interest" description="Disordered" evidence="3">
    <location>
        <begin position="1094"/>
        <end position="1115"/>
    </location>
</feature>
<evidence type="ECO:0000313" key="4">
    <source>
        <dbReference type="EMBL" id="KAK2961444.1"/>
    </source>
</evidence>
<feature type="compositionally biased region" description="Polar residues" evidence="3">
    <location>
        <begin position="230"/>
        <end position="241"/>
    </location>
</feature>
<dbReference type="CDD" id="cd22249">
    <property type="entry name" value="UDM1_RNF168_RNF169-like"/>
    <property type="match status" value="1"/>
</dbReference>
<dbReference type="InterPro" id="IPR018247">
    <property type="entry name" value="EF_Hand_1_Ca_BS"/>
</dbReference>
<feature type="compositionally biased region" description="Basic residues" evidence="3">
    <location>
        <begin position="248"/>
        <end position="257"/>
    </location>
</feature>
<dbReference type="GO" id="GO:0004609">
    <property type="term" value="F:phosphatidylserine decarboxylase activity"/>
    <property type="evidence" value="ECO:0007669"/>
    <property type="project" value="UniProtKB-EC"/>
</dbReference>
<evidence type="ECO:0000256" key="3">
    <source>
        <dbReference type="SAM" id="MobiDB-lite"/>
    </source>
</evidence>
<feature type="compositionally biased region" description="Basic and acidic residues" evidence="3">
    <location>
        <begin position="1098"/>
        <end position="1115"/>
    </location>
</feature>
<feature type="region of interest" description="Disordered" evidence="3">
    <location>
        <begin position="326"/>
        <end position="353"/>
    </location>
</feature>
<feature type="region of interest" description="Disordered" evidence="3">
    <location>
        <begin position="793"/>
        <end position="824"/>
    </location>
</feature>
<dbReference type="PANTHER" id="PTHR10067">
    <property type="entry name" value="PHOSPHATIDYLSERINE DECARBOXYLASE"/>
    <property type="match status" value="1"/>
</dbReference>
<feature type="compositionally biased region" description="Polar residues" evidence="3">
    <location>
        <begin position="1309"/>
        <end position="1322"/>
    </location>
</feature>
<dbReference type="Proteomes" id="UP001281761">
    <property type="component" value="Unassembled WGS sequence"/>
</dbReference>
<keyword evidence="5" id="KW-1185">Reference proteome</keyword>
<dbReference type="PROSITE" id="PS00018">
    <property type="entry name" value="EF_HAND_1"/>
    <property type="match status" value="1"/>
</dbReference>
<feature type="region of interest" description="Disordered" evidence="3">
    <location>
        <begin position="615"/>
        <end position="684"/>
    </location>
</feature>
<dbReference type="EMBL" id="JARBJD010000016">
    <property type="protein sequence ID" value="KAK2961444.1"/>
    <property type="molecule type" value="Genomic_DNA"/>
</dbReference>
<dbReference type="Pfam" id="PF02666">
    <property type="entry name" value="PS_Dcarbxylase"/>
    <property type="match status" value="2"/>
</dbReference>
<keyword evidence="2 4" id="KW-0456">Lyase</keyword>
<organism evidence="4 5">
    <name type="scientific">Blattamonas nauphoetae</name>
    <dbReference type="NCBI Taxonomy" id="2049346"/>
    <lineage>
        <taxon>Eukaryota</taxon>
        <taxon>Metamonada</taxon>
        <taxon>Preaxostyla</taxon>
        <taxon>Oxymonadida</taxon>
        <taxon>Blattamonas</taxon>
    </lineage>
</organism>
<name>A0ABQ9YCX0_9EUKA</name>
<evidence type="ECO:0000313" key="5">
    <source>
        <dbReference type="Proteomes" id="UP001281761"/>
    </source>
</evidence>
<evidence type="ECO:0000256" key="1">
    <source>
        <dbReference type="ARBA" id="ARBA00022793"/>
    </source>
</evidence>
<feature type="region of interest" description="Disordered" evidence="3">
    <location>
        <begin position="1249"/>
        <end position="1359"/>
    </location>
</feature>
<keyword evidence="1" id="KW-0210">Decarboxylase</keyword>
<dbReference type="InterPro" id="IPR003817">
    <property type="entry name" value="PS_Dcarbxylase"/>
</dbReference>
<feature type="compositionally biased region" description="Low complexity" evidence="3">
    <location>
        <begin position="671"/>
        <end position="681"/>
    </location>
</feature>
<dbReference type="PANTHER" id="PTHR10067:SF17">
    <property type="entry name" value="PHOSPHATIDYLSERINE DECARBOXYLASE PROENZYME 2"/>
    <property type="match status" value="1"/>
</dbReference>
<accession>A0ABQ9YCX0</accession>
<protein>
    <submittedName>
        <fullName evidence="4">Phosphatidylserine decarboxylase</fullName>
        <ecNumber evidence="4">4.1.1.65</ecNumber>
    </submittedName>
</protein>